<evidence type="ECO:0000313" key="2">
    <source>
        <dbReference type="Proteomes" id="UP001164539"/>
    </source>
</evidence>
<proteinExistence type="predicted"/>
<accession>A0ACC1X7X5</accession>
<dbReference type="Proteomes" id="UP001164539">
    <property type="component" value="Chromosome 11"/>
</dbReference>
<comment type="caution">
    <text evidence="1">The sequence shown here is derived from an EMBL/GenBank/DDBJ whole genome shotgun (WGS) entry which is preliminary data.</text>
</comment>
<reference evidence="1 2" key="1">
    <citation type="journal article" date="2023" name="Science">
        <title>Complex scaffold remodeling in plant triterpene biosynthesis.</title>
        <authorList>
            <person name="De La Pena R."/>
            <person name="Hodgson H."/>
            <person name="Liu J.C."/>
            <person name="Stephenson M.J."/>
            <person name="Martin A.C."/>
            <person name="Owen C."/>
            <person name="Harkess A."/>
            <person name="Leebens-Mack J."/>
            <person name="Jimenez L.E."/>
            <person name="Osbourn A."/>
            <person name="Sattely E.S."/>
        </authorList>
    </citation>
    <scope>NUCLEOTIDE SEQUENCE [LARGE SCALE GENOMIC DNA]</scope>
    <source>
        <strain evidence="2">cv. JPN11</strain>
        <tissue evidence="1">Leaf</tissue>
    </source>
</reference>
<keyword evidence="1" id="KW-0689">Ribosomal protein</keyword>
<evidence type="ECO:0000313" key="1">
    <source>
        <dbReference type="EMBL" id="KAJ4707437.1"/>
    </source>
</evidence>
<keyword evidence="1" id="KW-0687">Ribonucleoprotein</keyword>
<dbReference type="EMBL" id="CM051404">
    <property type="protein sequence ID" value="KAJ4707437.1"/>
    <property type="molecule type" value="Genomic_DNA"/>
</dbReference>
<organism evidence="1 2">
    <name type="scientific">Melia azedarach</name>
    <name type="common">Chinaberry tree</name>
    <dbReference type="NCBI Taxonomy" id="155640"/>
    <lineage>
        <taxon>Eukaryota</taxon>
        <taxon>Viridiplantae</taxon>
        <taxon>Streptophyta</taxon>
        <taxon>Embryophyta</taxon>
        <taxon>Tracheophyta</taxon>
        <taxon>Spermatophyta</taxon>
        <taxon>Magnoliopsida</taxon>
        <taxon>eudicotyledons</taxon>
        <taxon>Gunneridae</taxon>
        <taxon>Pentapetalae</taxon>
        <taxon>rosids</taxon>
        <taxon>malvids</taxon>
        <taxon>Sapindales</taxon>
        <taxon>Meliaceae</taxon>
        <taxon>Melia</taxon>
    </lineage>
</organism>
<name>A0ACC1X7X5_MELAZ</name>
<gene>
    <name evidence="1" type="ORF">OWV82_020960</name>
</gene>
<protein>
    <submittedName>
        <fullName evidence="1">Ribosomal protein L34Ae</fullName>
    </submittedName>
</protein>
<keyword evidence="2" id="KW-1185">Reference proteome</keyword>
<sequence>MAILISLWFIIESVIIPDGFVKWFYLSFYIHPFFLIFCQLFLWLKLLSRWILFVTFYPARIICFVGLFVFRFFRDCIVYIFSSSRVANAEVIREEVEKALVLLSCKQGNEIGNSYGTFSSVAPEPCILTAFEFQKIELVEDIEFVEFDVLPEEEEINSDEQSSCPDIDVGVNEDISSNICHSKSLTEDVDDLEEALDSSSLDSSSSVCSSDSPAANGENLDMNTEYYPPSEVLCISSTSQVVEREEILHGENEQQHQEEISDAFYKKYAERMNWFDLLNYDRTCGISAVMNKELGTPSSFESNKPGVISTIPYISWNYQTKKRLLRSLESDFEWVYVAQSCLSWEALHCQYTKIKTLEDSTSQNGVFYGNVFEEFQKFQVLLERFLENERCEGKRIWNYVRGRFALKSLLQVPQISGFSEEEKERVKGEASTSVKEVLKAIEKCIDAFGIFVTTDNKKPVWWKIKNSLWTCPPVEDPRDLELLHYLTRQLHKKEIRLKDLQGKQRCWFKRVVNPAEESQRKEILFTSIDMKLVSRVIQMSTVSSSQLKWCQEKLDNIEFKEGKVFRNSTAPLFPP</sequence>